<feature type="compositionally biased region" description="Gly residues" evidence="1">
    <location>
        <begin position="629"/>
        <end position="651"/>
    </location>
</feature>
<dbReference type="Proteomes" id="UP000272503">
    <property type="component" value="Unassembled WGS sequence"/>
</dbReference>
<feature type="transmembrane region" description="Helical" evidence="2">
    <location>
        <begin position="451"/>
        <end position="473"/>
    </location>
</feature>
<keyword evidence="2" id="KW-0812">Transmembrane</keyword>
<organism evidence="5 6">
    <name type="scientific">Mycetocola tolaasinivorans</name>
    <dbReference type="NCBI Taxonomy" id="76635"/>
    <lineage>
        <taxon>Bacteria</taxon>
        <taxon>Bacillati</taxon>
        <taxon>Actinomycetota</taxon>
        <taxon>Actinomycetes</taxon>
        <taxon>Micrococcales</taxon>
        <taxon>Microbacteriaceae</taxon>
        <taxon>Mycetocola</taxon>
    </lineage>
</organism>
<keyword evidence="2" id="KW-0472">Membrane</keyword>
<evidence type="ECO:0000313" key="6">
    <source>
        <dbReference type="Proteomes" id="UP000272503"/>
    </source>
</evidence>
<dbReference type="Pfam" id="PF09972">
    <property type="entry name" value="DUF2207"/>
    <property type="match status" value="1"/>
</dbReference>
<gene>
    <name evidence="5" type="ORF">D9V32_11890</name>
</gene>
<evidence type="ECO:0000259" key="3">
    <source>
        <dbReference type="Pfam" id="PF09972"/>
    </source>
</evidence>
<evidence type="ECO:0000259" key="4">
    <source>
        <dbReference type="Pfam" id="PF20990"/>
    </source>
</evidence>
<sequence length="651" mass="68999">MIFTSERATPGARTERPISRALSRWGVALGIVVGLGTALGMAAPAMAAPAAPVSVSAAPADVAPAPVAALDAAGNVENFTFDVFDGTYALSRDTTQHSVLVATEKFVARFPEYDQNRGIVRALPRSYNGVDMRTSVESVTDDEGRPVPYETERDDDNLLVLVGDDTFLHGINTFVIRYSQHDVTRYFEDTGVDELYRDSIGTQLRQPVAKATMSVTVDAALVPALTGDQACYVGREGSTDRCEYTMRDEGGTRIYTSDVRTLQPGENITMAVAFTRGTFETPVPLGQKPAFSWGPGLIGGGLAVSALLAVLSRRRRNPREHGDGIVVAQYAPQPGIDLGVAADLMDRTSLPQAAMIDLAVRGRVRIREKEPKGLFSKTPTFSIEYREPETGESSTAKVQRALFGKKPFVGEERALDKPSKKLTKAMEKLKTDTREESVRLGLRRPAHLPHAGWWVFLGLVALIVVVGMTLTAASEGGASGFAIAGAVAAGIGFVTILVAAIPTAPLTSEGRRALEHLEGLKLYLQVAEEDRLRILQSPTGAERETIIAAASEPQRIVRLYEALLPYAVLWGVEKAWAETLAVRYAADSSVPYWYVGTNGFNPAGLGLGIAGFNSSVSTASSWSSSGSSSSGGSGGGGFSGGGSGGGGVGGR</sequence>
<dbReference type="AlphaFoldDB" id="A0A3L7A3P4"/>
<dbReference type="OrthoDB" id="4973253at2"/>
<dbReference type="InterPro" id="IPR048389">
    <property type="entry name" value="YciQ-like_C"/>
</dbReference>
<dbReference type="EMBL" id="RCUX01000009">
    <property type="protein sequence ID" value="RLP74734.1"/>
    <property type="molecule type" value="Genomic_DNA"/>
</dbReference>
<reference evidence="5 6" key="1">
    <citation type="submission" date="2018-10" db="EMBL/GenBank/DDBJ databases">
        <authorList>
            <person name="Li J."/>
        </authorList>
    </citation>
    <scope>NUCLEOTIDE SEQUENCE [LARGE SCALE GENOMIC DNA]</scope>
    <source>
        <strain evidence="5 6">IF 016277</strain>
    </source>
</reference>
<evidence type="ECO:0000256" key="1">
    <source>
        <dbReference type="SAM" id="MobiDB-lite"/>
    </source>
</evidence>
<feature type="domain" description="DUF2207" evidence="3">
    <location>
        <begin position="100"/>
        <end position="274"/>
    </location>
</feature>
<proteinExistence type="predicted"/>
<feature type="domain" description="Predicted membrane protein YciQ-like C-terminal" evidence="4">
    <location>
        <begin position="349"/>
        <end position="580"/>
    </location>
</feature>
<dbReference type="RefSeq" id="WP_121649134.1">
    <property type="nucleotide sequence ID" value="NZ_RCUX01000009.1"/>
</dbReference>
<keyword evidence="2" id="KW-1133">Transmembrane helix</keyword>
<accession>A0A3L7A3P4</accession>
<name>A0A3L7A3P4_9MICO</name>
<keyword evidence="6" id="KW-1185">Reference proteome</keyword>
<feature type="transmembrane region" description="Helical" evidence="2">
    <location>
        <begin position="479"/>
        <end position="502"/>
    </location>
</feature>
<feature type="transmembrane region" description="Helical" evidence="2">
    <location>
        <begin position="290"/>
        <end position="311"/>
    </location>
</feature>
<evidence type="ECO:0000313" key="5">
    <source>
        <dbReference type="EMBL" id="RLP74734.1"/>
    </source>
</evidence>
<feature type="region of interest" description="Disordered" evidence="1">
    <location>
        <begin position="623"/>
        <end position="651"/>
    </location>
</feature>
<evidence type="ECO:0000256" key="2">
    <source>
        <dbReference type="SAM" id="Phobius"/>
    </source>
</evidence>
<protein>
    <submittedName>
        <fullName evidence="5">DUF2207 domain-containing protein</fullName>
    </submittedName>
</protein>
<comment type="caution">
    <text evidence="5">The sequence shown here is derived from an EMBL/GenBank/DDBJ whole genome shotgun (WGS) entry which is preliminary data.</text>
</comment>
<dbReference type="InterPro" id="IPR018702">
    <property type="entry name" value="DUF2207"/>
</dbReference>
<dbReference type="Pfam" id="PF20990">
    <property type="entry name" value="DUF2207_C"/>
    <property type="match status" value="1"/>
</dbReference>